<dbReference type="InterPro" id="IPR006140">
    <property type="entry name" value="D-isomer_DH_NAD-bd"/>
</dbReference>
<dbReference type="InterPro" id="IPR036291">
    <property type="entry name" value="NAD(P)-bd_dom_sf"/>
</dbReference>
<name>A0A2S6ANJ9_9NOCA</name>
<evidence type="ECO:0000256" key="2">
    <source>
        <dbReference type="ARBA" id="ARBA00023002"/>
    </source>
</evidence>
<dbReference type="Proteomes" id="UP000239874">
    <property type="component" value="Unassembled WGS sequence"/>
</dbReference>
<keyword evidence="2 4" id="KW-0560">Oxidoreductase</keyword>
<organism evidence="8 9">
    <name type="scientific">Nocardia nova</name>
    <dbReference type="NCBI Taxonomy" id="37330"/>
    <lineage>
        <taxon>Bacteria</taxon>
        <taxon>Bacillati</taxon>
        <taxon>Actinomycetota</taxon>
        <taxon>Actinomycetes</taxon>
        <taxon>Mycobacteriales</taxon>
        <taxon>Nocardiaceae</taxon>
        <taxon>Nocardia</taxon>
    </lineage>
</organism>
<sequence>MRRIEAHIGDVCRVCLRRTDGRIQHLRHTQHRFGNETHDPLLVFDLDASSGSHQSSSRRSIIADRAAWSPGGRFEQTRRPPAQPTQTFRPFLSPTWHGGPVNRPTPTHPRVLVIDPAPSELAVAELEGLARLGLVPTVNLRRVVDRTVRSRIERRWDRTDFNGFSAEEILAAFDRGGGYDALKCRAGIPLSRTVFEQMTTDRHEQPLRLVAKAASGLDSFDLDAADELGVTVLSTPGANAGAVAELTIGLMLDALRGISRRDAALRAGDWGTAVDGIPVRTLSDSRVGLVGSGAIARAVAGRLVPFGPEVWVHGSPRFTAEQAAHWPAYRAENLRALLTSCDIISVHVPATAATAGLIGARELRWMKPGSVLVNTSRAQVVPEDDLDAALRDPSCGLSHVAVDVFATEGTSFSSRLASNPHAMLSPHVGGMTLEAMKASSERLLTEIARFYGA</sequence>
<comment type="caution">
    <text evidence="8">The sequence shown here is derived from an EMBL/GenBank/DDBJ whole genome shotgun (WGS) entry which is preliminary data.</text>
</comment>
<dbReference type="InterPro" id="IPR050857">
    <property type="entry name" value="D-2-hydroxyacid_DH"/>
</dbReference>
<feature type="domain" description="D-isomer specific 2-hydroxyacid dehydrogenase catalytic" evidence="6">
    <location>
        <begin position="165"/>
        <end position="451"/>
    </location>
</feature>
<protein>
    <submittedName>
        <fullName evidence="8">Oxidoreductase</fullName>
    </submittedName>
</protein>
<feature type="domain" description="D-isomer specific 2-hydroxyacid dehydrogenase NAD-binding" evidence="7">
    <location>
        <begin position="248"/>
        <end position="429"/>
    </location>
</feature>
<evidence type="ECO:0000256" key="5">
    <source>
        <dbReference type="SAM" id="MobiDB-lite"/>
    </source>
</evidence>
<feature type="region of interest" description="Disordered" evidence="5">
    <location>
        <begin position="69"/>
        <end position="96"/>
    </location>
</feature>
<dbReference type="PANTHER" id="PTHR42789:SF1">
    <property type="entry name" value="D-ISOMER SPECIFIC 2-HYDROXYACID DEHYDROGENASE FAMILY PROTEIN (AFU_ORTHOLOGUE AFUA_6G10090)"/>
    <property type="match status" value="1"/>
</dbReference>
<dbReference type="AlphaFoldDB" id="A0A2S6ANJ9"/>
<dbReference type="Pfam" id="PF02826">
    <property type="entry name" value="2-Hacid_dh_C"/>
    <property type="match status" value="1"/>
</dbReference>
<dbReference type="SUPFAM" id="SSF52283">
    <property type="entry name" value="Formate/glycerate dehydrogenase catalytic domain-like"/>
    <property type="match status" value="1"/>
</dbReference>
<evidence type="ECO:0000313" key="8">
    <source>
        <dbReference type="EMBL" id="PPJ36763.1"/>
    </source>
</evidence>
<evidence type="ECO:0000259" key="6">
    <source>
        <dbReference type="Pfam" id="PF00389"/>
    </source>
</evidence>
<evidence type="ECO:0000313" key="9">
    <source>
        <dbReference type="Proteomes" id="UP000239874"/>
    </source>
</evidence>
<dbReference type="InterPro" id="IPR006139">
    <property type="entry name" value="D-isomer_2_OHA_DH_cat_dom"/>
</dbReference>
<dbReference type="Gene3D" id="3.40.50.720">
    <property type="entry name" value="NAD(P)-binding Rossmann-like Domain"/>
    <property type="match status" value="2"/>
</dbReference>
<dbReference type="PANTHER" id="PTHR42789">
    <property type="entry name" value="D-ISOMER SPECIFIC 2-HYDROXYACID DEHYDROGENASE FAMILY PROTEIN (AFU_ORTHOLOGUE AFUA_6G10090)"/>
    <property type="match status" value="1"/>
</dbReference>
<dbReference type="GO" id="GO:0016616">
    <property type="term" value="F:oxidoreductase activity, acting on the CH-OH group of donors, NAD or NADP as acceptor"/>
    <property type="evidence" value="ECO:0007669"/>
    <property type="project" value="InterPro"/>
</dbReference>
<proteinExistence type="inferred from homology"/>
<evidence type="ECO:0000256" key="1">
    <source>
        <dbReference type="ARBA" id="ARBA00005854"/>
    </source>
</evidence>
<evidence type="ECO:0000256" key="4">
    <source>
        <dbReference type="RuleBase" id="RU003719"/>
    </source>
</evidence>
<gene>
    <name evidence="8" type="ORF">C5E45_18280</name>
</gene>
<keyword evidence="3" id="KW-0520">NAD</keyword>
<dbReference type="EMBL" id="PSZC01000012">
    <property type="protein sequence ID" value="PPJ36763.1"/>
    <property type="molecule type" value="Genomic_DNA"/>
</dbReference>
<dbReference type="GO" id="GO:0051287">
    <property type="term" value="F:NAD binding"/>
    <property type="evidence" value="ECO:0007669"/>
    <property type="project" value="InterPro"/>
</dbReference>
<accession>A0A2S6ANJ9</accession>
<comment type="similarity">
    <text evidence="1 4">Belongs to the D-isomer specific 2-hydroxyacid dehydrogenase family.</text>
</comment>
<dbReference type="Pfam" id="PF00389">
    <property type="entry name" value="2-Hacid_dh"/>
    <property type="match status" value="1"/>
</dbReference>
<evidence type="ECO:0000256" key="3">
    <source>
        <dbReference type="ARBA" id="ARBA00023027"/>
    </source>
</evidence>
<dbReference type="PROSITE" id="PS00670">
    <property type="entry name" value="D_2_HYDROXYACID_DH_2"/>
    <property type="match status" value="1"/>
</dbReference>
<evidence type="ECO:0000259" key="7">
    <source>
        <dbReference type="Pfam" id="PF02826"/>
    </source>
</evidence>
<reference evidence="8 9" key="1">
    <citation type="submission" date="2018-02" db="EMBL/GenBank/DDBJ databases">
        <title>8 Nocardia nova and 1 Nocardia cyriacigeorgica strain used for evolution to TMP-SMX.</title>
        <authorList>
            <person name="Mehta H."/>
            <person name="Weng J."/>
            <person name="Shamoo Y."/>
        </authorList>
    </citation>
    <scope>NUCLEOTIDE SEQUENCE [LARGE SCALE GENOMIC DNA]</scope>
    <source>
        <strain evidence="8 9">MDA3139</strain>
    </source>
</reference>
<dbReference type="SUPFAM" id="SSF51735">
    <property type="entry name" value="NAD(P)-binding Rossmann-fold domains"/>
    <property type="match status" value="1"/>
</dbReference>
<dbReference type="InterPro" id="IPR029753">
    <property type="entry name" value="D-isomer_DH_CS"/>
</dbReference>